<proteinExistence type="predicted"/>
<protein>
    <submittedName>
        <fullName evidence="1">Uncharacterized protein</fullName>
    </submittedName>
</protein>
<dbReference type="Gene3D" id="3.20.20.30">
    <property type="entry name" value="Luciferase-like domain"/>
    <property type="match status" value="1"/>
</dbReference>
<evidence type="ECO:0000313" key="1">
    <source>
        <dbReference type="EMBL" id="WFM83988.1"/>
    </source>
</evidence>
<dbReference type="SUPFAM" id="SSF51679">
    <property type="entry name" value="Bacterial luciferase-like"/>
    <property type="match status" value="1"/>
</dbReference>
<organism evidence="1 2">
    <name type="scientific">Arcanobacterium canis</name>
    <dbReference type="NCBI Taxonomy" id="999183"/>
    <lineage>
        <taxon>Bacteria</taxon>
        <taxon>Bacillati</taxon>
        <taxon>Actinomycetota</taxon>
        <taxon>Actinomycetes</taxon>
        <taxon>Actinomycetales</taxon>
        <taxon>Actinomycetaceae</taxon>
        <taxon>Arcanobacterium</taxon>
    </lineage>
</organism>
<gene>
    <name evidence="1" type="ORF">P7079_03160</name>
</gene>
<keyword evidence="2" id="KW-1185">Reference proteome</keyword>
<reference evidence="1 2" key="1">
    <citation type="submission" date="2023-03" db="EMBL/GenBank/DDBJ databases">
        <title>Complete genome of Arcanobacterium canis strain DSM 25104 isolated in 2010 from a canine otitis externa in Germany.</title>
        <authorList>
            <person name="Borowiak M."/>
            <person name="Kreitlow A."/>
            <person name="Malorny B."/>
            <person name="Laemmler C."/>
            <person name="Prenger-Berninghoff E."/>
            <person name="Ploetz M."/>
            <person name="Abdulmawjood A."/>
        </authorList>
    </citation>
    <scope>NUCLEOTIDE SEQUENCE [LARGE SCALE GENOMIC DNA]</scope>
    <source>
        <strain evidence="1 2">DSM 25104</strain>
    </source>
</reference>
<dbReference type="Proteomes" id="UP001215216">
    <property type="component" value="Chromosome"/>
</dbReference>
<dbReference type="InterPro" id="IPR036661">
    <property type="entry name" value="Luciferase-like_sf"/>
</dbReference>
<dbReference type="RefSeq" id="WP_278013383.1">
    <property type="nucleotide sequence ID" value="NZ_CP121208.1"/>
</dbReference>
<name>A0ABY8FZV6_9ACTO</name>
<evidence type="ECO:0000313" key="2">
    <source>
        <dbReference type="Proteomes" id="UP001215216"/>
    </source>
</evidence>
<sequence length="323" mass="34988">MTLELTASARALETFEIDPKLLVRDQVCLAYFGLELGALGAAGDVDPAFRHELGPLQVNWQRLGSAMRAAQAGGMDFVSIDSRFLLRADIDPREAMLDGARAAARLAPYSTGGILVEVPGVPKLMNQAIDLIARQVDGWGGLIFHLNDSSDFLGLARVAAKAREAGVKLLVIISEAELVPQRVDVIVPYADAIELRCPDLLVAHRARFSLREAAEKMGKEIHVYAQVGVVISATESAAQDRAELVGSIHVGNLFGGRMRVLGTVYDVADAVEAWVGMGAADGVWFMPCSLPSDQSSILKGVVPLMRARTRTWREKNSYRSEHK</sequence>
<accession>A0ABY8FZV6</accession>
<dbReference type="EMBL" id="CP121208">
    <property type="protein sequence ID" value="WFM83988.1"/>
    <property type="molecule type" value="Genomic_DNA"/>
</dbReference>